<feature type="region of interest" description="Disordered" evidence="1">
    <location>
        <begin position="1"/>
        <end position="97"/>
    </location>
</feature>
<feature type="compositionally biased region" description="Polar residues" evidence="1">
    <location>
        <begin position="9"/>
        <end position="18"/>
    </location>
</feature>
<keyword evidence="3" id="KW-1185">Reference proteome</keyword>
<feature type="compositionally biased region" description="Basic residues" evidence="1">
    <location>
        <begin position="34"/>
        <end position="54"/>
    </location>
</feature>
<accession>A0A9P1MY05</accession>
<feature type="compositionally biased region" description="Basic residues" evidence="1">
    <location>
        <begin position="80"/>
        <end position="94"/>
    </location>
</feature>
<dbReference type="Proteomes" id="UP001152747">
    <property type="component" value="Unassembled WGS sequence"/>
</dbReference>
<reference evidence="2" key="1">
    <citation type="submission" date="2022-11" db="EMBL/GenBank/DDBJ databases">
        <authorList>
            <person name="Kikuchi T."/>
        </authorList>
    </citation>
    <scope>NUCLEOTIDE SEQUENCE</scope>
    <source>
        <strain evidence="2">PS1010</strain>
    </source>
</reference>
<dbReference type="EMBL" id="CANHGI010000002">
    <property type="protein sequence ID" value="CAI5440905.1"/>
    <property type="molecule type" value="Genomic_DNA"/>
</dbReference>
<evidence type="ECO:0000313" key="3">
    <source>
        <dbReference type="Proteomes" id="UP001152747"/>
    </source>
</evidence>
<protein>
    <submittedName>
        <fullName evidence="2">Uncharacterized protein</fullName>
    </submittedName>
</protein>
<gene>
    <name evidence="2" type="ORF">CAMP_LOCUS3542</name>
</gene>
<organism evidence="2 3">
    <name type="scientific">Caenorhabditis angaria</name>
    <dbReference type="NCBI Taxonomy" id="860376"/>
    <lineage>
        <taxon>Eukaryota</taxon>
        <taxon>Metazoa</taxon>
        <taxon>Ecdysozoa</taxon>
        <taxon>Nematoda</taxon>
        <taxon>Chromadorea</taxon>
        <taxon>Rhabditida</taxon>
        <taxon>Rhabditina</taxon>
        <taxon>Rhabditomorpha</taxon>
        <taxon>Rhabditoidea</taxon>
        <taxon>Rhabditidae</taxon>
        <taxon>Peloderinae</taxon>
        <taxon>Caenorhabditis</taxon>
    </lineage>
</organism>
<comment type="caution">
    <text evidence="2">The sequence shown here is derived from an EMBL/GenBank/DDBJ whole genome shotgun (WGS) entry which is preliminary data.</text>
</comment>
<feature type="region of interest" description="Disordered" evidence="1">
    <location>
        <begin position="148"/>
        <end position="181"/>
    </location>
</feature>
<dbReference type="AlphaFoldDB" id="A0A9P1MY05"/>
<proteinExistence type="predicted"/>
<evidence type="ECO:0000313" key="2">
    <source>
        <dbReference type="EMBL" id="CAI5440905.1"/>
    </source>
</evidence>
<sequence length="181" mass="20527">MHHVAAAVVNTTIENGSVTKKRKSDRAAEEPIKPKKPPKKHKKHHHHHSKKRKTSSNDLQPSPDFPVSTVEFLRKNSPQKPRRRRPSRRPHSKKIAAATNSLQRTAIEGRTSTCRTAIPKTMSNNAKMVRFISTRTADETQSMAVVENNGVDDDWNKNPPVRRKSETVIEDSESIRIPPKK</sequence>
<evidence type="ECO:0000256" key="1">
    <source>
        <dbReference type="SAM" id="MobiDB-lite"/>
    </source>
</evidence>
<name>A0A9P1MY05_9PELO</name>